<feature type="signal peptide" evidence="12">
    <location>
        <begin position="1"/>
        <end position="20"/>
    </location>
</feature>
<dbReference type="InterPro" id="IPR037066">
    <property type="entry name" value="Plug_dom_sf"/>
</dbReference>
<evidence type="ECO:0000256" key="4">
    <source>
        <dbReference type="ARBA" id="ARBA00022496"/>
    </source>
</evidence>
<dbReference type="GO" id="GO:0015344">
    <property type="term" value="F:siderophore uptake transmembrane transporter activity"/>
    <property type="evidence" value="ECO:0007669"/>
    <property type="project" value="TreeGrafter"/>
</dbReference>
<dbReference type="PANTHER" id="PTHR32552:SF68">
    <property type="entry name" value="FERRICHROME OUTER MEMBRANE TRANSPORTER_PHAGE RECEPTOR"/>
    <property type="match status" value="1"/>
</dbReference>
<feature type="chain" id="PRO_5026673217" evidence="12">
    <location>
        <begin position="21"/>
        <end position="754"/>
    </location>
</feature>
<feature type="domain" description="TonB-dependent receptor plug" evidence="13">
    <location>
        <begin position="47"/>
        <end position="154"/>
    </location>
</feature>
<dbReference type="GO" id="GO:0009279">
    <property type="term" value="C:cell outer membrane"/>
    <property type="evidence" value="ECO:0007669"/>
    <property type="project" value="UniProtKB-SubCell"/>
</dbReference>
<evidence type="ECO:0000256" key="8">
    <source>
        <dbReference type="ARBA" id="ARBA00023065"/>
    </source>
</evidence>
<evidence type="ECO:0000259" key="13">
    <source>
        <dbReference type="Pfam" id="PF07715"/>
    </source>
</evidence>
<keyword evidence="8" id="KW-0406">Ion transport</keyword>
<keyword evidence="6 12" id="KW-0732">Signal</keyword>
<evidence type="ECO:0000256" key="9">
    <source>
        <dbReference type="ARBA" id="ARBA00023136"/>
    </source>
</evidence>
<evidence type="ECO:0000256" key="1">
    <source>
        <dbReference type="ARBA" id="ARBA00004571"/>
    </source>
</evidence>
<dbReference type="AlphaFoldDB" id="A0A6L5XEY8"/>
<organism evidence="14 15">
    <name type="scientific">Sodaliphilus pleomorphus</name>
    <dbReference type="NCBI Taxonomy" id="2606626"/>
    <lineage>
        <taxon>Bacteria</taxon>
        <taxon>Pseudomonadati</taxon>
        <taxon>Bacteroidota</taxon>
        <taxon>Bacteroidia</taxon>
        <taxon>Bacteroidales</taxon>
        <taxon>Muribaculaceae</taxon>
        <taxon>Sodaliphilus</taxon>
    </lineage>
</organism>
<keyword evidence="7" id="KW-0408">Iron</keyword>
<keyword evidence="9 11" id="KW-0472">Membrane</keyword>
<keyword evidence="14" id="KW-0675">Receptor</keyword>
<evidence type="ECO:0000256" key="5">
    <source>
        <dbReference type="ARBA" id="ARBA00022692"/>
    </source>
</evidence>
<keyword evidence="4" id="KW-0410">Iron transport</keyword>
<evidence type="ECO:0000256" key="12">
    <source>
        <dbReference type="SAM" id="SignalP"/>
    </source>
</evidence>
<dbReference type="SUPFAM" id="SSF56935">
    <property type="entry name" value="Porins"/>
    <property type="match status" value="1"/>
</dbReference>
<dbReference type="Gene3D" id="2.170.130.10">
    <property type="entry name" value="TonB-dependent receptor, plug domain"/>
    <property type="match status" value="1"/>
</dbReference>
<evidence type="ECO:0000256" key="11">
    <source>
        <dbReference type="PROSITE-ProRule" id="PRU01360"/>
    </source>
</evidence>
<evidence type="ECO:0000256" key="2">
    <source>
        <dbReference type="ARBA" id="ARBA00022448"/>
    </source>
</evidence>
<evidence type="ECO:0000256" key="6">
    <source>
        <dbReference type="ARBA" id="ARBA00022729"/>
    </source>
</evidence>
<evidence type="ECO:0000313" key="15">
    <source>
        <dbReference type="Proteomes" id="UP000483362"/>
    </source>
</evidence>
<dbReference type="Proteomes" id="UP000483362">
    <property type="component" value="Unassembled WGS sequence"/>
</dbReference>
<evidence type="ECO:0000256" key="10">
    <source>
        <dbReference type="ARBA" id="ARBA00023237"/>
    </source>
</evidence>
<dbReference type="PROSITE" id="PS52016">
    <property type="entry name" value="TONB_DEPENDENT_REC_3"/>
    <property type="match status" value="1"/>
</dbReference>
<dbReference type="PANTHER" id="PTHR32552">
    <property type="entry name" value="FERRICHROME IRON RECEPTOR-RELATED"/>
    <property type="match status" value="1"/>
</dbReference>
<evidence type="ECO:0000256" key="7">
    <source>
        <dbReference type="ARBA" id="ARBA00023004"/>
    </source>
</evidence>
<protein>
    <submittedName>
        <fullName evidence="14">TonB-dependent receptor</fullName>
    </submittedName>
</protein>
<name>A0A6L5XEY8_9BACT</name>
<keyword evidence="5 11" id="KW-0812">Transmembrane</keyword>
<dbReference type="RefSeq" id="WP_154327104.1">
    <property type="nucleotide sequence ID" value="NZ_CP045696.1"/>
</dbReference>
<accession>A0A6L5XEY8</accession>
<gene>
    <name evidence="14" type="ORF">FYJ29_10395</name>
</gene>
<dbReference type="InterPro" id="IPR012910">
    <property type="entry name" value="Plug_dom"/>
</dbReference>
<dbReference type="InterPro" id="IPR039426">
    <property type="entry name" value="TonB-dep_rcpt-like"/>
</dbReference>
<keyword evidence="3 11" id="KW-1134">Transmembrane beta strand</keyword>
<dbReference type="Gene3D" id="2.40.170.20">
    <property type="entry name" value="TonB-dependent receptor, beta-barrel domain"/>
    <property type="match status" value="1"/>
</dbReference>
<dbReference type="InterPro" id="IPR036942">
    <property type="entry name" value="Beta-barrel_TonB_sf"/>
</dbReference>
<dbReference type="Pfam" id="PF07715">
    <property type="entry name" value="Plug"/>
    <property type="match status" value="1"/>
</dbReference>
<evidence type="ECO:0000256" key="3">
    <source>
        <dbReference type="ARBA" id="ARBA00022452"/>
    </source>
</evidence>
<keyword evidence="10 11" id="KW-0998">Cell outer membrane</keyword>
<reference evidence="14 15" key="1">
    <citation type="submission" date="2019-08" db="EMBL/GenBank/DDBJ databases">
        <title>In-depth cultivation of the pig gut microbiome towards novel bacterial diversity and tailored functional studies.</title>
        <authorList>
            <person name="Wylensek D."/>
            <person name="Hitch T.C.A."/>
            <person name="Clavel T."/>
        </authorList>
    </citation>
    <scope>NUCLEOTIDE SEQUENCE [LARGE SCALE GENOMIC DNA]</scope>
    <source>
        <strain evidence="14 15">Oil-RF-744-WCA-WT-10</strain>
    </source>
</reference>
<keyword evidence="15" id="KW-1185">Reference proteome</keyword>
<sequence>MKKQIMTTVALAGASLVAAAGPVASSDTTQMRHLQEVQVTATRATATTPVAHTNVDKQLIEKLNHGLDLPFLLSTTPGVITTSDAGSGVGYTSLRVRGTDGTRINVTNNDIPMNEPESNVLYWVDTPDLASSLQDIQVQRGAGTSTNGAGAFGASINMRTQRFSAAPHAELNGSYGSFNTNKETLKVGSGLIKDHWNFDASLSHISSDGYRDRAWSKLYSYFFQGGYFGGQTSVRFIGYGGKEETYHAWDGISRDQLKTDRTYNPNGEIKHYGKVTGFYKKQTDNFRQFNYQLIWDQGLGERWHWNMALHYTDNFGYYEEYKNARKLKEYGLTPFVVDDTEVKKSNLVRRKNNDGGFGGTVFSLNYSNDRLSATLGGGANYYKNKHYGNVIWVENYYGSALDPNHEYYRNTGKKLDMNYYIKANYQLAEGLSAYADLQYRHVGYKIKGENDKWDWTASPAHNQVLNVDEKFDFFNPKAGLYYKIDAHNNAYASFAVAHKEPVRNNYTDGSFTSKPKAERLLDYELGYQYKSACFEAGINLYYMQYHNQLVLNGKLNDIGEAMNENVKSSYRMGVELTAAWKPASWFRWDVNAALSRNKIKHYTGWVSDYDVDTWEDMYSQTAIEMGTTTISFSPSLVANNIFTFDYKGASAQLISQYVSRQYLDNMQNKYDSLDPYCVTHLDLAYTFKLPSVKSLTVGVTVYNLFNTKYETNGYSQTCALYKNGDKKTRYALSRDPRFYPMAGTNVLAHVSFKF</sequence>
<proteinExistence type="inferred from homology"/>
<comment type="subcellular location">
    <subcellularLocation>
        <location evidence="1 11">Cell outer membrane</location>
        <topology evidence="1 11">Multi-pass membrane protein</topology>
    </subcellularLocation>
</comment>
<dbReference type="EMBL" id="VULT01000016">
    <property type="protein sequence ID" value="MSS18163.1"/>
    <property type="molecule type" value="Genomic_DNA"/>
</dbReference>
<evidence type="ECO:0000313" key="14">
    <source>
        <dbReference type="EMBL" id="MSS18163.1"/>
    </source>
</evidence>
<comment type="caution">
    <text evidence="14">The sequence shown here is derived from an EMBL/GenBank/DDBJ whole genome shotgun (WGS) entry which is preliminary data.</text>
</comment>
<comment type="similarity">
    <text evidence="11">Belongs to the TonB-dependent receptor family.</text>
</comment>
<keyword evidence="2 11" id="KW-0813">Transport</keyword>